<dbReference type="OrthoDB" id="3229913at2"/>
<dbReference type="InterPro" id="IPR001650">
    <property type="entry name" value="Helicase_C-like"/>
</dbReference>
<evidence type="ECO:0000256" key="4">
    <source>
        <dbReference type="ARBA" id="ARBA00022840"/>
    </source>
</evidence>
<feature type="domain" description="Helicase ATP-binding" evidence="6">
    <location>
        <begin position="29"/>
        <end position="192"/>
    </location>
</feature>
<dbReference type="SMART" id="SM00487">
    <property type="entry name" value="DEXDc"/>
    <property type="match status" value="1"/>
</dbReference>
<sequence length="888" mass="98095">MVNDLPPAPALNVEQLFPFQLDPFQLQAISAIDAGKSAVVSVPTGSGKTLVGEYAIHRALARGKRVFYTTPLKALSNQKWRDFQAAFGAEQVGLLTGDTSIERDAAIVVMTTEVFRNMLYGTRIGQVGVSLEGVEALVLDECHYMNDPSRGTVWEESIVYCPPAIQLIALSATIANADQLTDWIARVHGPTELIESDFRPVPLQFHFCNLKGLFPLLDPEGQKINPRLREKKPPRRGDKRRRERRDDCPGIAEVVERLQSRDMLPAIYFIFSRRGCDEAVRQLGSTSLVTIEEAQILQQRLENFLREHPEGARAGQAEPLTRGIAAHHAGILPAWKGLVEELFSAGLVKVVFATETLAAGINMPARTTAISSMSKRTDRGHRMLRASEFLQMSGRAGRRGMDPTGHVVCVQTRFEGAKEAAFLATKTSDPLVSQFTPTYGMVLNLLQTHTMAEAKDLLERSFAQYLATLKLAPEQQAIAGRSQELARLDIELAPIQTEHIFHFEKLHARLREEKRIAKYLHQQARETRAPAIQLALEHIAPGDIVYLKGPHIALTDAVAAAVCDRLPASPADNLLCLGADNYWYVAARDDITGIADTTIAPSEVEGLRSPDDFVLAPGRHAAGDDRSAPAAAAIAARATDPPIAPEVAAQQDKIGSLQAQLDVHPLHQWGKPGRLIKHYYRRIALREELAERNAKTREHRSQHWQEFLNICDVLRDFEALDGDTPTALGRMAAAIRADNELWLALALGSDACAALDGHQLAATVCALVSEPPRPDSNTNFEPSPFTLDALDALRRPRRLLFQVQHRNKVAIPIWLEYGSIGIIEAWVRGIDWVDLCDGTTLDEGDIVRMLRRTMDILSQIPHVPHLSESTCRTASDALAAMKRFPVED</sequence>
<dbReference type="InParanoid" id="U5DRJ9"/>
<dbReference type="InterPro" id="IPR011545">
    <property type="entry name" value="DEAD/DEAH_box_helicase_dom"/>
</dbReference>
<organism evidence="8 9">
    <name type="scientific">Rubidibacter lacunae KORDI 51-2</name>
    <dbReference type="NCBI Taxonomy" id="582515"/>
    <lineage>
        <taxon>Bacteria</taxon>
        <taxon>Bacillati</taxon>
        <taxon>Cyanobacteriota</taxon>
        <taxon>Cyanophyceae</taxon>
        <taxon>Oscillatoriophycideae</taxon>
        <taxon>Chroococcales</taxon>
        <taxon>Aphanothecaceae</taxon>
        <taxon>Rubidibacter</taxon>
    </lineage>
</organism>
<dbReference type="EMBL" id="ASSJ01000026">
    <property type="protein sequence ID" value="ERN42320.1"/>
    <property type="molecule type" value="Genomic_DNA"/>
</dbReference>
<dbReference type="Gene3D" id="1.10.3380.30">
    <property type="match status" value="1"/>
</dbReference>
<evidence type="ECO:0000313" key="9">
    <source>
        <dbReference type="Proteomes" id="UP000016960"/>
    </source>
</evidence>
<keyword evidence="2" id="KW-0378">Hydrolase</keyword>
<dbReference type="InterPro" id="IPR012961">
    <property type="entry name" value="Ski2/MTR4_C"/>
</dbReference>
<reference evidence="8 9" key="1">
    <citation type="submission" date="2013-05" db="EMBL/GenBank/DDBJ databases">
        <title>Draft genome sequence of Rubidibacter lacunae KORDI 51-2.</title>
        <authorList>
            <person name="Choi D.H."/>
            <person name="Noh J.H."/>
            <person name="Kwon K.-K."/>
            <person name="Lee J.-H."/>
            <person name="Ryu J.-Y."/>
        </authorList>
    </citation>
    <scope>NUCLEOTIDE SEQUENCE [LARGE SCALE GENOMIC DNA]</scope>
    <source>
        <strain evidence="8 9">KORDI 51-2</strain>
    </source>
</reference>
<dbReference type="PANTHER" id="PTHR12131">
    <property type="entry name" value="ATP-DEPENDENT RNA AND DNA HELICASE"/>
    <property type="match status" value="1"/>
</dbReference>
<keyword evidence="1" id="KW-0547">Nucleotide-binding</keyword>
<dbReference type="PROSITE" id="PS51194">
    <property type="entry name" value="HELICASE_CTER"/>
    <property type="match status" value="1"/>
</dbReference>
<evidence type="ECO:0000256" key="1">
    <source>
        <dbReference type="ARBA" id="ARBA00022741"/>
    </source>
</evidence>
<evidence type="ECO:0000259" key="6">
    <source>
        <dbReference type="PROSITE" id="PS51192"/>
    </source>
</evidence>
<feature type="compositionally biased region" description="Basic residues" evidence="5">
    <location>
        <begin position="229"/>
        <end position="243"/>
    </location>
</feature>
<dbReference type="GO" id="GO:0003676">
    <property type="term" value="F:nucleic acid binding"/>
    <property type="evidence" value="ECO:0007669"/>
    <property type="project" value="InterPro"/>
</dbReference>
<evidence type="ECO:0000256" key="5">
    <source>
        <dbReference type="SAM" id="MobiDB-lite"/>
    </source>
</evidence>
<evidence type="ECO:0000313" key="8">
    <source>
        <dbReference type="EMBL" id="ERN42320.1"/>
    </source>
</evidence>
<gene>
    <name evidence="8" type="ORF">KR51_00010070</name>
</gene>
<name>U5DRJ9_9CHRO</name>
<dbReference type="eggNOG" id="COG4581">
    <property type="taxonomic scope" value="Bacteria"/>
</dbReference>
<dbReference type="GO" id="GO:0004386">
    <property type="term" value="F:helicase activity"/>
    <property type="evidence" value="ECO:0007669"/>
    <property type="project" value="UniProtKB-KW"/>
</dbReference>
<dbReference type="Pfam" id="PF08148">
    <property type="entry name" value="DSHCT"/>
    <property type="match status" value="1"/>
</dbReference>
<dbReference type="STRING" id="582515.KR51_00010070"/>
<evidence type="ECO:0000259" key="7">
    <source>
        <dbReference type="PROSITE" id="PS51194"/>
    </source>
</evidence>
<keyword evidence="4" id="KW-0067">ATP-binding</keyword>
<comment type="caution">
    <text evidence="8">The sequence shown here is derived from an EMBL/GenBank/DDBJ whole genome shotgun (WGS) entry which is preliminary data.</text>
</comment>
<dbReference type="Pfam" id="PF00270">
    <property type="entry name" value="DEAD"/>
    <property type="match status" value="1"/>
</dbReference>
<dbReference type="PATRIC" id="fig|582515.4.peg.1123"/>
<evidence type="ECO:0000256" key="3">
    <source>
        <dbReference type="ARBA" id="ARBA00022806"/>
    </source>
</evidence>
<dbReference type="Gene3D" id="3.40.50.300">
    <property type="entry name" value="P-loop containing nucleotide triphosphate hydrolases"/>
    <property type="match status" value="2"/>
</dbReference>
<dbReference type="Proteomes" id="UP000016960">
    <property type="component" value="Unassembled WGS sequence"/>
</dbReference>
<dbReference type="PANTHER" id="PTHR12131:SF1">
    <property type="entry name" value="ATP-DEPENDENT RNA HELICASE SUPV3L1, MITOCHONDRIAL-RELATED"/>
    <property type="match status" value="1"/>
</dbReference>
<dbReference type="RefSeq" id="WP_022605293.1">
    <property type="nucleotide sequence ID" value="NZ_ASSJ01000026.1"/>
</dbReference>
<dbReference type="GO" id="GO:0016787">
    <property type="term" value="F:hydrolase activity"/>
    <property type="evidence" value="ECO:0007669"/>
    <property type="project" value="UniProtKB-KW"/>
</dbReference>
<accession>U5DRJ9</accession>
<keyword evidence="3 8" id="KW-0347">Helicase</keyword>
<dbReference type="PROSITE" id="PS51192">
    <property type="entry name" value="HELICASE_ATP_BIND_1"/>
    <property type="match status" value="1"/>
</dbReference>
<dbReference type="GO" id="GO:0005524">
    <property type="term" value="F:ATP binding"/>
    <property type="evidence" value="ECO:0007669"/>
    <property type="project" value="UniProtKB-KW"/>
</dbReference>
<dbReference type="SMART" id="SM00490">
    <property type="entry name" value="HELICc"/>
    <property type="match status" value="1"/>
</dbReference>
<keyword evidence="9" id="KW-1185">Reference proteome</keyword>
<dbReference type="GO" id="GO:0055087">
    <property type="term" value="C:Ski complex"/>
    <property type="evidence" value="ECO:0007669"/>
    <property type="project" value="TreeGrafter"/>
</dbReference>
<dbReference type="SUPFAM" id="SSF52540">
    <property type="entry name" value="P-loop containing nucleoside triphosphate hydrolases"/>
    <property type="match status" value="1"/>
</dbReference>
<feature type="domain" description="Helicase C-terminal" evidence="7">
    <location>
        <begin position="275"/>
        <end position="446"/>
    </location>
</feature>
<dbReference type="GO" id="GO:0070478">
    <property type="term" value="P:nuclear-transcribed mRNA catabolic process, 3'-5' exonucleolytic nonsense-mediated decay"/>
    <property type="evidence" value="ECO:0007669"/>
    <property type="project" value="TreeGrafter"/>
</dbReference>
<dbReference type="CDD" id="cd18795">
    <property type="entry name" value="SF2_C_Ski2"/>
    <property type="match status" value="1"/>
</dbReference>
<feature type="region of interest" description="Disordered" evidence="5">
    <location>
        <begin position="224"/>
        <end position="246"/>
    </location>
</feature>
<dbReference type="InterPro" id="IPR014001">
    <property type="entry name" value="Helicase_ATP-bd"/>
</dbReference>
<proteinExistence type="predicted"/>
<dbReference type="SMART" id="SM01142">
    <property type="entry name" value="DSHCT"/>
    <property type="match status" value="1"/>
</dbReference>
<protein>
    <submittedName>
        <fullName evidence="8">Superfamily II RNA helicase</fullName>
    </submittedName>
</protein>
<dbReference type="InterPro" id="IPR050699">
    <property type="entry name" value="RNA-DNA_Helicase"/>
</dbReference>
<evidence type="ECO:0000256" key="2">
    <source>
        <dbReference type="ARBA" id="ARBA00022801"/>
    </source>
</evidence>
<dbReference type="InterPro" id="IPR027417">
    <property type="entry name" value="P-loop_NTPase"/>
</dbReference>
<dbReference type="AlphaFoldDB" id="U5DRJ9"/>